<evidence type="ECO:0000256" key="1">
    <source>
        <dbReference type="PROSITE-ProRule" id="PRU00169"/>
    </source>
</evidence>
<sequence>MTSIKAIIITEQTDTLLILKKFEEENFMIIKIIGEAFSVIEGISMIKNNKPDVVFLDIQLQDNTFFEMLEQLEFSIPKLVFISTNENIAVKAFKHNAIDFILKPIDFNAMILAVYKVIKRIEMERSYQNQNIDNINILNSIKQSNEYVAIASLDKIELIAMAEIILCQADGKYTNFFLVNGSKIMSSRNLGEYTAILDNNYFFRIHHSYIINIRHVVKISKKDGYFCELSNGTILPVAKRRQEDFNKFINLKINIKNISAI</sequence>
<dbReference type="GO" id="GO:0000156">
    <property type="term" value="F:phosphorelay response regulator activity"/>
    <property type="evidence" value="ECO:0007669"/>
    <property type="project" value="InterPro"/>
</dbReference>
<protein>
    <submittedName>
        <fullName evidence="4">DNA-binding response regulator</fullName>
    </submittedName>
</protein>
<dbReference type="Pfam" id="PF00072">
    <property type="entry name" value="Response_reg"/>
    <property type="match status" value="1"/>
</dbReference>
<accession>A0A2V4C880</accession>
<keyword evidence="4" id="KW-0238">DNA-binding</keyword>
<proteinExistence type="predicted"/>
<evidence type="ECO:0000313" key="4">
    <source>
        <dbReference type="EMBL" id="PXY46852.1"/>
    </source>
</evidence>
<dbReference type="InterPro" id="IPR011006">
    <property type="entry name" value="CheY-like_superfamily"/>
</dbReference>
<dbReference type="PROSITE" id="PS50110">
    <property type="entry name" value="RESPONSE_REGULATORY"/>
    <property type="match status" value="1"/>
</dbReference>
<reference evidence="4 5" key="1">
    <citation type="submission" date="2018-05" db="EMBL/GenBank/DDBJ databases">
        <title>Flavobacterium sp. strain IMCC34758, incomplete genome.</title>
        <authorList>
            <person name="Joung Y."/>
        </authorList>
    </citation>
    <scope>NUCLEOTIDE SEQUENCE [LARGE SCALE GENOMIC DNA]</scope>
    <source>
        <strain evidence="4 5">IMCC34758</strain>
    </source>
</reference>
<dbReference type="PANTHER" id="PTHR37299">
    <property type="entry name" value="TRANSCRIPTIONAL REGULATOR-RELATED"/>
    <property type="match status" value="1"/>
</dbReference>
<dbReference type="Proteomes" id="UP000247681">
    <property type="component" value="Unassembled WGS sequence"/>
</dbReference>
<dbReference type="InterPro" id="IPR007492">
    <property type="entry name" value="LytTR_DNA-bd_dom"/>
</dbReference>
<dbReference type="SUPFAM" id="SSF52172">
    <property type="entry name" value="CheY-like"/>
    <property type="match status" value="1"/>
</dbReference>
<evidence type="ECO:0000259" key="3">
    <source>
        <dbReference type="PROSITE" id="PS50930"/>
    </source>
</evidence>
<dbReference type="OrthoDB" id="2168082at2"/>
<dbReference type="Pfam" id="PF04397">
    <property type="entry name" value="LytTR"/>
    <property type="match status" value="1"/>
</dbReference>
<keyword evidence="5" id="KW-1185">Reference proteome</keyword>
<comment type="caution">
    <text evidence="4">The sequence shown here is derived from an EMBL/GenBank/DDBJ whole genome shotgun (WGS) entry which is preliminary data.</text>
</comment>
<keyword evidence="1" id="KW-0597">Phosphoprotein</keyword>
<dbReference type="PANTHER" id="PTHR37299:SF1">
    <property type="entry name" value="STAGE 0 SPORULATION PROTEIN A HOMOLOG"/>
    <property type="match status" value="1"/>
</dbReference>
<evidence type="ECO:0000313" key="5">
    <source>
        <dbReference type="Proteomes" id="UP000247681"/>
    </source>
</evidence>
<dbReference type="AlphaFoldDB" id="A0A2V4C880"/>
<dbReference type="GO" id="GO:0003677">
    <property type="term" value="F:DNA binding"/>
    <property type="evidence" value="ECO:0007669"/>
    <property type="project" value="UniProtKB-KW"/>
</dbReference>
<dbReference type="EMBL" id="QJHL01000001">
    <property type="protein sequence ID" value="PXY46852.1"/>
    <property type="molecule type" value="Genomic_DNA"/>
</dbReference>
<name>A0A2V4C880_9FLAO</name>
<dbReference type="PROSITE" id="PS50930">
    <property type="entry name" value="HTH_LYTTR"/>
    <property type="match status" value="1"/>
</dbReference>
<dbReference type="RefSeq" id="WP_110345858.1">
    <property type="nucleotide sequence ID" value="NZ_QJHL01000001.1"/>
</dbReference>
<dbReference type="SMART" id="SM00850">
    <property type="entry name" value="LytTR"/>
    <property type="match status" value="1"/>
</dbReference>
<gene>
    <name evidence="4" type="ORF">DMB68_06790</name>
</gene>
<organism evidence="4 5">
    <name type="scientific">Flavobacterium hydrophilum</name>
    <dbReference type="NCBI Taxonomy" id="2211445"/>
    <lineage>
        <taxon>Bacteria</taxon>
        <taxon>Pseudomonadati</taxon>
        <taxon>Bacteroidota</taxon>
        <taxon>Flavobacteriia</taxon>
        <taxon>Flavobacteriales</taxon>
        <taxon>Flavobacteriaceae</taxon>
        <taxon>Flavobacterium</taxon>
    </lineage>
</organism>
<dbReference type="Gene3D" id="3.40.50.2300">
    <property type="match status" value="1"/>
</dbReference>
<feature type="modified residue" description="4-aspartylphosphate" evidence="1">
    <location>
        <position position="57"/>
    </location>
</feature>
<feature type="domain" description="Response regulatory" evidence="2">
    <location>
        <begin position="5"/>
        <end position="118"/>
    </location>
</feature>
<dbReference type="InterPro" id="IPR046947">
    <property type="entry name" value="LytR-like"/>
</dbReference>
<dbReference type="InterPro" id="IPR001789">
    <property type="entry name" value="Sig_transdc_resp-reg_receiver"/>
</dbReference>
<evidence type="ECO:0000259" key="2">
    <source>
        <dbReference type="PROSITE" id="PS50110"/>
    </source>
</evidence>
<feature type="domain" description="HTH LytTR-type" evidence="3">
    <location>
        <begin position="148"/>
        <end position="251"/>
    </location>
</feature>
<dbReference type="Gene3D" id="2.40.50.1020">
    <property type="entry name" value="LytTr DNA-binding domain"/>
    <property type="match status" value="1"/>
</dbReference>
<dbReference type="SMART" id="SM00448">
    <property type="entry name" value="REC"/>
    <property type="match status" value="1"/>
</dbReference>